<dbReference type="PROSITE" id="PS50109">
    <property type="entry name" value="HIS_KIN"/>
    <property type="match status" value="1"/>
</dbReference>
<feature type="transmembrane region" description="Helical" evidence="12">
    <location>
        <begin position="12"/>
        <end position="36"/>
    </location>
</feature>
<name>A0A6N8JME7_9ACTN</name>
<dbReference type="PANTHER" id="PTHR45453">
    <property type="entry name" value="PHOSPHATE REGULON SENSOR PROTEIN PHOR"/>
    <property type="match status" value="1"/>
</dbReference>
<dbReference type="InterPro" id="IPR003661">
    <property type="entry name" value="HisK_dim/P_dom"/>
</dbReference>
<keyword evidence="15" id="KW-1185">Reference proteome</keyword>
<feature type="transmembrane region" description="Helical" evidence="12">
    <location>
        <begin position="56"/>
        <end position="76"/>
    </location>
</feature>
<dbReference type="Pfam" id="PF00512">
    <property type="entry name" value="HisKA"/>
    <property type="match status" value="1"/>
</dbReference>
<dbReference type="RefSeq" id="WP_160344624.1">
    <property type="nucleotide sequence ID" value="NZ_WSRR01000002.1"/>
</dbReference>
<dbReference type="Gene3D" id="1.10.287.130">
    <property type="match status" value="1"/>
</dbReference>
<dbReference type="SMART" id="SM00387">
    <property type="entry name" value="HATPase_c"/>
    <property type="match status" value="1"/>
</dbReference>
<evidence type="ECO:0000256" key="7">
    <source>
        <dbReference type="ARBA" id="ARBA00022777"/>
    </source>
</evidence>
<evidence type="ECO:0000256" key="11">
    <source>
        <dbReference type="SAM" id="Coils"/>
    </source>
</evidence>
<dbReference type="InterPro" id="IPR036890">
    <property type="entry name" value="HATPase_C_sf"/>
</dbReference>
<dbReference type="SMART" id="SM00388">
    <property type="entry name" value="HisKA"/>
    <property type="match status" value="1"/>
</dbReference>
<evidence type="ECO:0000256" key="5">
    <source>
        <dbReference type="ARBA" id="ARBA00022553"/>
    </source>
</evidence>
<protein>
    <recommendedName>
        <fullName evidence="10">Sensor-like histidine kinase SenX3</fullName>
        <ecNumber evidence="4">2.7.13.3</ecNumber>
    </recommendedName>
</protein>
<dbReference type="PANTHER" id="PTHR45453:SF1">
    <property type="entry name" value="PHOSPHATE REGULON SENSOR PROTEIN PHOR"/>
    <property type="match status" value="1"/>
</dbReference>
<accession>A0A6N8JME7</accession>
<evidence type="ECO:0000256" key="2">
    <source>
        <dbReference type="ARBA" id="ARBA00001968"/>
    </source>
</evidence>
<comment type="catalytic activity">
    <reaction evidence="1">
        <text>ATP + protein L-histidine = ADP + protein N-phospho-L-histidine.</text>
        <dbReference type="EC" id="2.7.13.3"/>
    </reaction>
</comment>
<dbReference type="InterPro" id="IPR050351">
    <property type="entry name" value="BphY/WalK/GraS-like"/>
</dbReference>
<evidence type="ECO:0000256" key="8">
    <source>
        <dbReference type="ARBA" id="ARBA00023012"/>
    </source>
</evidence>
<evidence type="ECO:0000256" key="1">
    <source>
        <dbReference type="ARBA" id="ARBA00000085"/>
    </source>
</evidence>
<keyword evidence="9 12" id="KW-0472">Membrane</keyword>
<evidence type="ECO:0000256" key="4">
    <source>
        <dbReference type="ARBA" id="ARBA00012438"/>
    </source>
</evidence>
<evidence type="ECO:0000259" key="13">
    <source>
        <dbReference type="PROSITE" id="PS50109"/>
    </source>
</evidence>
<dbReference type="CDD" id="cd00075">
    <property type="entry name" value="HATPase"/>
    <property type="match status" value="1"/>
</dbReference>
<evidence type="ECO:0000256" key="6">
    <source>
        <dbReference type="ARBA" id="ARBA00022679"/>
    </source>
</evidence>
<dbReference type="InterPro" id="IPR004358">
    <property type="entry name" value="Sig_transdc_His_kin-like_C"/>
</dbReference>
<comment type="caution">
    <text evidence="14">The sequence shown here is derived from an EMBL/GenBank/DDBJ whole genome shotgun (WGS) entry which is preliminary data.</text>
</comment>
<evidence type="ECO:0000313" key="15">
    <source>
        <dbReference type="Proteomes" id="UP000463388"/>
    </source>
</evidence>
<dbReference type="Gene3D" id="3.30.565.10">
    <property type="entry name" value="Histidine kinase-like ATPase, C-terminal domain"/>
    <property type="match status" value="1"/>
</dbReference>
<evidence type="ECO:0000256" key="10">
    <source>
        <dbReference type="ARBA" id="ARBA00039401"/>
    </source>
</evidence>
<evidence type="ECO:0000256" key="3">
    <source>
        <dbReference type="ARBA" id="ARBA00004236"/>
    </source>
</evidence>
<dbReference type="GO" id="GO:0004721">
    <property type="term" value="F:phosphoprotein phosphatase activity"/>
    <property type="evidence" value="ECO:0007669"/>
    <property type="project" value="TreeGrafter"/>
</dbReference>
<dbReference type="CDD" id="cd00082">
    <property type="entry name" value="HisKA"/>
    <property type="match status" value="1"/>
</dbReference>
<sequence>MSKRGLPSLSGRIFRSILIFTLAGIAAFTLLFVGIFSATMRQLPGSREAMADFFTGELAVCVLATLMVGTVLAFAVSRLLTRYIMRPLDNVDVADPLASKAYVEMEPLLQRIDSQQRILRTQNEELARAESMRRDFSANVSHEMKTPLQVISGYAELMANGMVPSDDVPRFAGLIYQESQAMRALINDVLILSRLDELPPDEASALPVEVLAVAERAASRLQKLAEERHVVVQVQGTPARIVGNEPLMEQMIYNLVENAIRYNEEGGQVLVEVGENGGEVVVRVSDDGPGIPVEAREKIFERFYRLEKSRSKETGGTGLGLAIVKHGALRHRGSIEVGGEEGQGAQFTLRFPGIR</sequence>
<keyword evidence="5" id="KW-0597">Phosphoprotein</keyword>
<dbReference type="OrthoDB" id="9813151at2"/>
<dbReference type="AlphaFoldDB" id="A0A6N8JME7"/>
<organism evidence="14 15">
    <name type="scientific">Adlercreutzia mucosicola</name>
    <dbReference type="NCBI Taxonomy" id="580026"/>
    <lineage>
        <taxon>Bacteria</taxon>
        <taxon>Bacillati</taxon>
        <taxon>Actinomycetota</taxon>
        <taxon>Coriobacteriia</taxon>
        <taxon>Eggerthellales</taxon>
        <taxon>Eggerthellaceae</taxon>
        <taxon>Adlercreutzia</taxon>
    </lineage>
</organism>
<keyword evidence="11" id="KW-0175">Coiled coil</keyword>
<reference evidence="14 15" key="1">
    <citation type="submission" date="2019-12" db="EMBL/GenBank/DDBJ databases">
        <title>Microbes associate with the intestines of laboratory mice.</title>
        <authorList>
            <person name="Navarre W."/>
            <person name="Wong E."/>
        </authorList>
    </citation>
    <scope>NUCLEOTIDE SEQUENCE [LARGE SCALE GENOMIC DNA]</scope>
    <source>
        <strain evidence="14 15">NM66_B29</strain>
    </source>
</reference>
<keyword evidence="8" id="KW-0902">Two-component regulatory system</keyword>
<dbReference type="InterPro" id="IPR003594">
    <property type="entry name" value="HATPase_dom"/>
</dbReference>
<keyword evidence="12" id="KW-1133">Transmembrane helix</keyword>
<dbReference type="GO" id="GO:0005509">
    <property type="term" value="F:calcium ion binding"/>
    <property type="evidence" value="ECO:0007669"/>
    <property type="project" value="UniProtKB-ARBA"/>
</dbReference>
<evidence type="ECO:0000313" key="14">
    <source>
        <dbReference type="EMBL" id="MVX60214.1"/>
    </source>
</evidence>
<dbReference type="GO" id="GO:0005886">
    <property type="term" value="C:plasma membrane"/>
    <property type="evidence" value="ECO:0007669"/>
    <property type="project" value="UniProtKB-SubCell"/>
</dbReference>
<dbReference type="Proteomes" id="UP000463388">
    <property type="component" value="Unassembled WGS sequence"/>
</dbReference>
<dbReference type="GO" id="GO:0000155">
    <property type="term" value="F:phosphorelay sensor kinase activity"/>
    <property type="evidence" value="ECO:0007669"/>
    <property type="project" value="InterPro"/>
</dbReference>
<gene>
    <name evidence="14" type="ORF">GKZ27_01840</name>
</gene>
<proteinExistence type="predicted"/>
<dbReference type="InterPro" id="IPR036097">
    <property type="entry name" value="HisK_dim/P_sf"/>
</dbReference>
<evidence type="ECO:0000256" key="9">
    <source>
        <dbReference type="ARBA" id="ARBA00023136"/>
    </source>
</evidence>
<dbReference type="InterPro" id="IPR005467">
    <property type="entry name" value="His_kinase_dom"/>
</dbReference>
<dbReference type="EMBL" id="WSRR01000002">
    <property type="protein sequence ID" value="MVX60214.1"/>
    <property type="molecule type" value="Genomic_DNA"/>
</dbReference>
<feature type="domain" description="Histidine kinase" evidence="13">
    <location>
        <begin position="139"/>
        <end position="355"/>
    </location>
</feature>
<keyword evidence="6" id="KW-0808">Transferase</keyword>
<evidence type="ECO:0000256" key="12">
    <source>
        <dbReference type="SAM" id="Phobius"/>
    </source>
</evidence>
<keyword evidence="12" id="KW-0812">Transmembrane</keyword>
<dbReference type="GO" id="GO:0016036">
    <property type="term" value="P:cellular response to phosphate starvation"/>
    <property type="evidence" value="ECO:0007669"/>
    <property type="project" value="TreeGrafter"/>
</dbReference>
<keyword evidence="7" id="KW-0418">Kinase</keyword>
<dbReference type="SUPFAM" id="SSF47384">
    <property type="entry name" value="Homodimeric domain of signal transducing histidine kinase"/>
    <property type="match status" value="1"/>
</dbReference>
<dbReference type="SUPFAM" id="SSF55874">
    <property type="entry name" value="ATPase domain of HSP90 chaperone/DNA topoisomerase II/histidine kinase"/>
    <property type="match status" value="1"/>
</dbReference>
<dbReference type="PRINTS" id="PR00344">
    <property type="entry name" value="BCTRLSENSOR"/>
</dbReference>
<dbReference type="FunFam" id="3.30.565.10:FF:000006">
    <property type="entry name" value="Sensor histidine kinase WalK"/>
    <property type="match status" value="1"/>
</dbReference>
<comment type="subcellular location">
    <subcellularLocation>
        <location evidence="3">Cell membrane</location>
    </subcellularLocation>
</comment>
<comment type="cofactor">
    <cofactor evidence="2">
        <name>a divalent metal cation</name>
        <dbReference type="ChEBI" id="CHEBI:60240"/>
    </cofactor>
</comment>
<dbReference type="Pfam" id="PF02518">
    <property type="entry name" value="HATPase_c"/>
    <property type="match status" value="1"/>
</dbReference>
<dbReference type="EC" id="2.7.13.3" evidence="4"/>
<dbReference type="FunFam" id="1.10.287.130:FF:000001">
    <property type="entry name" value="Two-component sensor histidine kinase"/>
    <property type="match status" value="1"/>
</dbReference>
<feature type="coiled-coil region" evidence="11">
    <location>
        <begin position="112"/>
        <end position="139"/>
    </location>
</feature>